<dbReference type="Proteomes" id="UP000734854">
    <property type="component" value="Unassembled WGS sequence"/>
</dbReference>
<keyword evidence="5" id="KW-0175">Coiled coil</keyword>
<dbReference type="PROSITE" id="PS51775">
    <property type="entry name" value="GTD_BINDING"/>
    <property type="match status" value="1"/>
</dbReference>
<proteinExistence type="predicted"/>
<evidence type="ECO:0000256" key="3">
    <source>
        <dbReference type="ARBA" id="ARBA00022989"/>
    </source>
</evidence>
<evidence type="ECO:0000256" key="5">
    <source>
        <dbReference type="SAM" id="Coils"/>
    </source>
</evidence>
<dbReference type="AlphaFoldDB" id="A0A8J5HT26"/>
<keyword evidence="2" id="KW-0812">Transmembrane</keyword>
<keyword evidence="9" id="KW-1185">Reference proteome</keyword>
<comment type="subcellular location">
    <subcellularLocation>
        <location evidence="1">Membrane</location>
        <topology evidence="1">Single-pass membrane protein</topology>
    </subcellularLocation>
</comment>
<evidence type="ECO:0000256" key="2">
    <source>
        <dbReference type="ARBA" id="ARBA00022692"/>
    </source>
</evidence>
<dbReference type="GO" id="GO:0016020">
    <property type="term" value="C:membrane"/>
    <property type="evidence" value="ECO:0007669"/>
    <property type="project" value="UniProtKB-SubCell"/>
</dbReference>
<dbReference type="Pfam" id="PF04576">
    <property type="entry name" value="Zein-binding"/>
    <property type="match status" value="1"/>
</dbReference>
<feature type="domain" description="GTD-binding" evidence="7">
    <location>
        <begin position="331"/>
        <end position="409"/>
    </location>
</feature>
<protein>
    <recommendedName>
        <fullName evidence="7">GTD-binding domain-containing protein</fullName>
    </recommendedName>
</protein>
<keyword evidence="4" id="KW-0472">Membrane</keyword>
<dbReference type="PANTHER" id="PTHR31448">
    <property type="entry name" value="MYOSIN-BINDING PROTEIN 2"/>
    <property type="match status" value="1"/>
</dbReference>
<feature type="coiled-coil region" evidence="5">
    <location>
        <begin position="337"/>
        <end position="385"/>
    </location>
</feature>
<evidence type="ECO:0000256" key="4">
    <source>
        <dbReference type="ARBA" id="ARBA00023136"/>
    </source>
</evidence>
<dbReference type="PANTHER" id="PTHR31448:SF3">
    <property type="entry name" value="MYOSIN-BINDING PROTEIN 2"/>
    <property type="match status" value="1"/>
</dbReference>
<keyword evidence="6" id="KW-0732">Signal</keyword>
<gene>
    <name evidence="8" type="ORF">ZIOFF_007049</name>
</gene>
<keyword evidence="3" id="KW-1133">Transmembrane helix</keyword>
<name>A0A8J5HT26_ZINOF</name>
<evidence type="ECO:0000256" key="6">
    <source>
        <dbReference type="SAM" id="SignalP"/>
    </source>
</evidence>
<evidence type="ECO:0000313" key="8">
    <source>
        <dbReference type="EMBL" id="KAG6533183.1"/>
    </source>
</evidence>
<evidence type="ECO:0000313" key="9">
    <source>
        <dbReference type="Proteomes" id="UP000734854"/>
    </source>
</evidence>
<accession>A0A8J5HT26</accession>
<dbReference type="InterPro" id="IPR007656">
    <property type="entry name" value="GTD-bd"/>
</dbReference>
<evidence type="ECO:0000259" key="7">
    <source>
        <dbReference type="PROSITE" id="PS51775"/>
    </source>
</evidence>
<reference evidence="8 9" key="1">
    <citation type="submission" date="2020-08" db="EMBL/GenBank/DDBJ databases">
        <title>Plant Genome Project.</title>
        <authorList>
            <person name="Zhang R.-G."/>
        </authorList>
    </citation>
    <scope>NUCLEOTIDE SEQUENCE [LARGE SCALE GENOMIC DNA]</scope>
    <source>
        <tissue evidence="8">Rhizome</tissue>
    </source>
</reference>
<sequence length="409" mass="46432">MMIVLLLLNGLFAYLIARFTAYFDLQLPCIFCSRVDHLFESDGDRRRRLGSACRNLVCADHAAEVSGLGYCDRHWRLAERSEEGEKDLRCSCYGVVLESGFYSSYFLAKQSWSLTEYKQTKNLVDKEEVDDQENEEDENEGHTIAAILEEEEESSLISDACHLVQDTSIEVLTSTPSYICAEEDRLVPIELIDSMTKIPIVMVYELNDVKQTASIPEEEKTLIPSVKTDEGIEDHECSVTQGIRTETGEIHLENSMVPQYSKPISDQQVIAPRATTVITLEGLSEKDHPETKDIHFFIEETAFSENHISEFSENHEIEEDRAPETPNYTDGIQDELKAALQAEQKVLSTLYAELEEERSAAAIAANQTMAMITRLQEEKAAMQMEALQYHQMMNNQNTTRKLYSFSMSS</sequence>
<comment type="caution">
    <text evidence="8">The sequence shown here is derived from an EMBL/GenBank/DDBJ whole genome shotgun (WGS) entry which is preliminary data.</text>
</comment>
<dbReference type="EMBL" id="JACMSC010000002">
    <property type="protein sequence ID" value="KAG6533183.1"/>
    <property type="molecule type" value="Genomic_DNA"/>
</dbReference>
<dbReference type="InterPro" id="IPR039306">
    <property type="entry name" value="MYOB"/>
</dbReference>
<evidence type="ECO:0000256" key="1">
    <source>
        <dbReference type="ARBA" id="ARBA00004167"/>
    </source>
</evidence>
<dbReference type="GO" id="GO:0080115">
    <property type="term" value="F:myosin XI tail binding"/>
    <property type="evidence" value="ECO:0007669"/>
    <property type="project" value="UniProtKB-ARBA"/>
</dbReference>
<feature type="chain" id="PRO_5035265705" description="GTD-binding domain-containing protein" evidence="6">
    <location>
        <begin position="18"/>
        <end position="409"/>
    </location>
</feature>
<feature type="signal peptide" evidence="6">
    <location>
        <begin position="1"/>
        <end position="17"/>
    </location>
</feature>
<organism evidence="8 9">
    <name type="scientific">Zingiber officinale</name>
    <name type="common">Ginger</name>
    <name type="synonym">Amomum zingiber</name>
    <dbReference type="NCBI Taxonomy" id="94328"/>
    <lineage>
        <taxon>Eukaryota</taxon>
        <taxon>Viridiplantae</taxon>
        <taxon>Streptophyta</taxon>
        <taxon>Embryophyta</taxon>
        <taxon>Tracheophyta</taxon>
        <taxon>Spermatophyta</taxon>
        <taxon>Magnoliopsida</taxon>
        <taxon>Liliopsida</taxon>
        <taxon>Zingiberales</taxon>
        <taxon>Zingiberaceae</taxon>
        <taxon>Zingiber</taxon>
    </lineage>
</organism>